<evidence type="ECO:0000313" key="3">
    <source>
        <dbReference type="Proteomes" id="UP001470230"/>
    </source>
</evidence>
<comment type="caution">
    <text evidence="2">The sequence shown here is derived from an EMBL/GenBank/DDBJ whole genome shotgun (WGS) entry which is preliminary data.</text>
</comment>
<evidence type="ECO:0000313" key="2">
    <source>
        <dbReference type="EMBL" id="KAK8888175.1"/>
    </source>
</evidence>
<keyword evidence="3" id="KW-1185">Reference proteome</keyword>
<feature type="region of interest" description="Disordered" evidence="1">
    <location>
        <begin position="77"/>
        <end position="103"/>
    </location>
</feature>
<dbReference type="Proteomes" id="UP001470230">
    <property type="component" value="Unassembled WGS sequence"/>
</dbReference>
<accession>A0ABR2KAN7</accession>
<sequence length="103" mass="11643">MNSILSVLQKLRNALCCCFLDKTNPEERLPLKPAQNHPINSNYSREKENPLTSTLLASAKPDQPFFEPSIEEIIDQISSGDDDDPIDPAQEEKYEQILKGIED</sequence>
<protein>
    <submittedName>
        <fullName evidence="2">Uncharacterized protein</fullName>
    </submittedName>
</protein>
<feature type="region of interest" description="Disordered" evidence="1">
    <location>
        <begin position="27"/>
        <end position="50"/>
    </location>
</feature>
<organism evidence="2 3">
    <name type="scientific">Tritrichomonas musculus</name>
    <dbReference type="NCBI Taxonomy" id="1915356"/>
    <lineage>
        <taxon>Eukaryota</taxon>
        <taxon>Metamonada</taxon>
        <taxon>Parabasalia</taxon>
        <taxon>Tritrichomonadida</taxon>
        <taxon>Tritrichomonadidae</taxon>
        <taxon>Tritrichomonas</taxon>
    </lineage>
</organism>
<proteinExistence type="predicted"/>
<reference evidence="2 3" key="1">
    <citation type="submission" date="2024-04" db="EMBL/GenBank/DDBJ databases">
        <title>Tritrichomonas musculus Genome.</title>
        <authorList>
            <person name="Alves-Ferreira E."/>
            <person name="Grigg M."/>
            <person name="Lorenzi H."/>
            <person name="Galac M."/>
        </authorList>
    </citation>
    <scope>NUCLEOTIDE SEQUENCE [LARGE SCALE GENOMIC DNA]</scope>
    <source>
        <strain evidence="2 3">EAF2021</strain>
    </source>
</reference>
<name>A0ABR2KAN7_9EUKA</name>
<evidence type="ECO:0000256" key="1">
    <source>
        <dbReference type="SAM" id="MobiDB-lite"/>
    </source>
</evidence>
<dbReference type="EMBL" id="JAPFFF010000006">
    <property type="protein sequence ID" value="KAK8888175.1"/>
    <property type="molecule type" value="Genomic_DNA"/>
</dbReference>
<gene>
    <name evidence="2" type="ORF">M9Y10_039239</name>
</gene>
<feature type="compositionally biased region" description="Acidic residues" evidence="1">
    <location>
        <begin position="77"/>
        <end position="86"/>
    </location>
</feature>
<feature type="compositionally biased region" description="Basic and acidic residues" evidence="1">
    <location>
        <begin position="90"/>
        <end position="103"/>
    </location>
</feature>